<dbReference type="GO" id="GO:0140359">
    <property type="term" value="F:ABC-type transporter activity"/>
    <property type="evidence" value="ECO:0007669"/>
    <property type="project" value="UniProtKB-ARBA"/>
</dbReference>
<dbReference type="Proteomes" id="UP000823631">
    <property type="component" value="Unassembled WGS sequence"/>
</dbReference>
<evidence type="ECO:0000313" key="6">
    <source>
        <dbReference type="Proteomes" id="UP000823631"/>
    </source>
</evidence>
<evidence type="ECO:0000256" key="3">
    <source>
        <dbReference type="ARBA" id="ARBA00022840"/>
    </source>
</evidence>
<dbReference type="SMART" id="SM00382">
    <property type="entry name" value="AAA"/>
    <property type="match status" value="1"/>
</dbReference>
<keyword evidence="3 5" id="KW-0067">ATP-binding</keyword>
<dbReference type="Pfam" id="PF08402">
    <property type="entry name" value="TOBE_2"/>
    <property type="match status" value="1"/>
</dbReference>
<dbReference type="InterPro" id="IPR017871">
    <property type="entry name" value="ABC_transporter-like_CS"/>
</dbReference>
<dbReference type="InterPro" id="IPR003439">
    <property type="entry name" value="ABC_transporter-like_ATP-bd"/>
</dbReference>
<sequence length="339" mass="37807">MSSYVVVQNLAKSFGDTKVFENINFVIEKGEFITLLGPSGCGKSTLLRCIAGLNSVTSGGIMVEGQDITDLPPQKRGIGMVFQSYALFPNMTARENIAFGLKIRGETPDQIEKKVKEVIDIVELHGREDHLIDELSGGQRQRVALARALVTRPRILFLDEPLSALDAKIRKRLRYLIRQVQKDMGLTTIFVTHDQEEAMVMSDRIFLMNNGSIVQSGTPAEVYTHPVNEFAAGFMGNYNIFDERLSADYFGLKSGLKSAVRPEAIFINEPSDKVPCLERPVPGKIVFKQLLGNVVRYSVKTEGTEVSVDLLNSHDKVYEEGDNVQLYFSRDEINELRAG</sequence>
<reference evidence="5" key="1">
    <citation type="submission" date="2020-10" db="EMBL/GenBank/DDBJ databases">
        <authorList>
            <person name="Gilroy R."/>
        </authorList>
    </citation>
    <scope>NUCLEOTIDE SEQUENCE</scope>
    <source>
        <strain evidence="5">17213</strain>
    </source>
</reference>
<dbReference type="GO" id="GO:0043190">
    <property type="term" value="C:ATP-binding cassette (ABC) transporter complex"/>
    <property type="evidence" value="ECO:0007669"/>
    <property type="project" value="InterPro"/>
</dbReference>
<dbReference type="PROSITE" id="PS00211">
    <property type="entry name" value="ABC_TRANSPORTER_1"/>
    <property type="match status" value="1"/>
</dbReference>
<dbReference type="InterPro" id="IPR003593">
    <property type="entry name" value="AAA+_ATPase"/>
</dbReference>
<dbReference type="GO" id="GO:0005524">
    <property type="term" value="F:ATP binding"/>
    <property type="evidence" value="ECO:0007669"/>
    <property type="project" value="UniProtKB-KW"/>
</dbReference>
<accession>A0A9D9DE98</accession>
<dbReference type="PANTHER" id="PTHR42781:SF4">
    <property type="entry name" value="SPERMIDINE_PUTRESCINE IMPORT ATP-BINDING PROTEIN POTA"/>
    <property type="match status" value="1"/>
</dbReference>
<reference evidence="5" key="2">
    <citation type="journal article" date="2021" name="PeerJ">
        <title>Extensive microbial diversity within the chicken gut microbiome revealed by metagenomics and culture.</title>
        <authorList>
            <person name="Gilroy R."/>
            <person name="Ravi A."/>
            <person name="Getino M."/>
            <person name="Pursley I."/>
            <person name="Horton D.L."/>
            <person name="Alikhan N.F."/>
            <person name="Baker D."/>
            <person name="Gharbi K."/>
            <person name="Hall N."/>
            <person name="Watson M."/>
            <person name="Adriaenssens E.M."/>
            <person name="Foster-Nyarko E."/>
            <person name="Jarju S."/>
            <person name="Secka A."/>
            <person name="Antonio M."/>
            <person name="Oren A."/>
            <person name="Chaudhuri R.R."/>
            <person name="La Ragione R."/>
            <person name="Hildebrand F."/>
            <person name="Pallen M.J."/>
        </authorList>
    </citation>
    <scope>NUCLEOTIDE SEQUENCE</scope>
    <source>
        <strain evidence="5">17213</strain>
    </source>
</reference>
<dbReference type="Pfam" id="PF00005">
    <property type="entry name" value="ABC_tran"/>
    <property type="match status" value="1"/>
</dbReference>
<gene>
    <name evidence="5" type="ORF">IAB19_05580</name>
</gene>
<dbReference type="PROSITE" id="PS50893">
    <property type="entry name" value="ABC_TRANSPORTER_2"/>
    <property type="match status" value="1"/>
</dbReference>
<dbReference type="InterPro" id="IPR013611">
    <property type="entry name" value="Transp-assoc_OB_typ2"/>
</dbReference>
<dbReference type="PANTHER" id="PTHR42781">
    <property type="entry name" value="SPERMIDINE/PUTRESCINE IMPORT ATP-BINDING PROTEIN POTA"/>
    <property type="match status" value="1"/>
</dbReference>
<dbReference type="Gene3D" id="3.40.50.300">
    <property type="entry name" value="P-loop containing nucleotide triphosphate hydrolases"/>
    <property type="match status" value="1"/>
</dbReference>
<evidence type="ECO:0000256" key="1">
    <source>
        <dbReference type="ARBA" id="ARBA00022448"/>
    </source>
</evidence>
<keyword evidence="2" id="KW-0547">Nucleotide-binding</keyword>
<name>A0A9D9DE98_9GAMM</name>
<evidence type="ECO:0000256" key="2">
    <source>
        <dbReference type="ARBA" id="ARBA00022741"/>
    </source>
</evidence>
<proteinExistence type="predicted"/>
<dbReference type="InterPro" id="IPR008995">
    <property type="entry name" value="Mo/tungstate-bd_C_term_dom"/>
</dbReference>
<dbReference type="SUPFAM" id="SSF50331">
    <property type="entry name" value="MOP-like"/>
    <property type="match status" value="1"/>
</dbReference>
<evidence type="ECO:0000313" key="5">
    <source>
        <dbReference type="EMBL" id="MBO8415831.1"/>
    </source>
</evidence>
<dbReference type="FunFam" id="3.40.50.300:FF:000042">
    <property type="entry name" value="Maltose/maltodextrin ABC transporter, ATP-binding protein"/>
    <property type="match status" value="1"/>
</dbReference>
<organism evidence="5 6">
    <name type="scientific">Candidatus Avisuccinivibrio stercorigallinarum</name>
    <dbReference type="NCBI Taxonomy" id="2840704"/>
    <lineage>
        <taxon>Bacteria</taxon>
        <taxon>Pseudomonadati</taxon>
        <taxon>Pseudomonadota</taxon>
        <taxon>Gammaproteobacteria</taxon>
        <taxon>Aeromonadales</taxon>
        <taxon>Succinivibrionaceae</taxon>
        <taxon>Succinivibrionaceae incertae sedis</taxon>
        <taxon>Candidatus Avisuccinivibrio</taxon>
    </lineage>
</organism>
<comment type="caution">
    <text evidence="5">The sequence shown here is derived from an EMBL/GenBank/DDBJ whole genome shotgun (WGS) entry which is preliminary data.</text>
</comment>
<dbReference type="GO" id="GO:0016887">
    <property type="term" value="F:ATP hydrolysis activity"/>
    <property type="evidence" value="ECO:0007669"/>
    <property type="project" value="InterPro"/>
</dbReference>
<dbReference type="AlphaFoldDB" id="A0A9D9DE98"/>
<protein>
    <submittedName>
        <fullName evidence="5">ABC transporter ATP-binding protein</fullName>
    </submittedName>
</protein>
<dbReference type="SUPFAM" id="SSF52540">
    <property type="entry name" value="P-loop containing nucleoside triphosphate hydrolases"/>
    <property type="match status" value="1"/>
</dbReference>
<evidence type="ECO:0000259" key="4">
    <source>
        <dbReference type="PROSITE" id="PS50893"/>
    </source>
</evidence>
<keyword evidence="1" id="KW-0813">Transport</keyword>
<dbReference type="EMBL" id="JADINH010000116">
    <property type="protein sequence ID" value="MBO8415831.1"/>
    <property type="molecule type" value="Genomic_DNA"/>
</dbReference>
<dbReference type="InterPro" id="IPR027417">
    <property type="entry name" value="P-loop_NTPase"/>
</dbReference>
<feature type="domain" description="ABC transporter" evidence="4">
    <location>
        <begin position="5"/>
        <end position="235"/>
    </location>
</feature>
<dbReference type="InterPro" id="IPR050093">
    <property type="entry name" value="ABC_SmlMolc_Importer"/>
</dbReference>